<organism evidence="1 2">
    <name type="scientific">Caerostris extrusa</name>
    <name type="common">Bark spider</name>
    <name type="synonym">Caerostris bankana</name>
    <dbReference type="NCBI Taxonomy" id="172846"/>
    <lineage>
        <taxon>Eukaryota</taxon>
        <taxon>Metazoa</taxon>
        <taxon>Ecdysozoa</taxon>
        <taxon>Arthropoda</taxon>
        <taxon>Chelicerata</taxon>
        <taxon>Arachnida</taxon>
        <taxon>Araneae</taxon>
        <taxon>Araneomorphae</taxon>
        <taxon>Entelegynae</taxon>
        <taxon>Araneoidea</taxon>
        <taxon>Araneidae</taxon>
        <taxon>Caerostris</taxon>
    </lineage>
</organism>
<name>A0AAV4RQA6_CAEEX</name>
<dbReference type="Proteomes" id="UP001054945">
    <property type="component" value="Unassembled WGS sequence"/>
</dbReference>
<proteinExistence type="predicted"/>
<protein>
    <submittedName>
        <fullName evidence="1">Uncharacterized protein</fullName>
    </submittedName>
</protein>
<keyword evidence="2" id="KW-1185">Reference proteome</keyword>
<accession>A0AAV4RQA6</accession>
<evidence type="ECO:0000313" key="2">
    <source>
        <dbReference type="Proteomes" id="UP001054945"/>
    </source>
</evidence>
<dbReference type="AlphaFoldDB" id="A0AAV4RQA6"/>
<gene>
    <name evidence="1" type="ORF">CEXT_233441</name>
</gene>
<reference evidence="1 2" key="1">
    <citation type="submission" date="2021-06" db="EMBL/GenBank/DDBJ databases">
        <title>Caerostris extrusa draft genome.</title>
        <authorList>
            <person name="Kono N."/>
            <person name="Arakawa K."/>
        </authorList>
    </citation>
    <scope>NUCLEOTIDE SEQUENCE [LARGE SCALE GENOMIC DNA]</scope>
</reference>
<comment type="caution">
    <text evidence="1">The sequence shown here is derived from an EMBL/GenBank/DDBJ whole genome shotgun (WGS) entry which is preliminary data.</text>
</comment>
<evidence type="ECO:0000313" key="1">
    <source>
        <dbReference type="EMBL" id="GIY22869.1"/>
    </source>
</evidence>
<sequence length="138" mass="15545">MECTEVERLRVGVVRGVSKPSSRDEGFGHWESLRLKSSRWDGSVPGLTRASPIVKCVASLPGNKISSPVNEGLWSSKKKNLRFLEIPMRARSQNPAFIFLAFTKVHLPRVFLSENLVNKTISLSYKLELPKSCYEKVL</sequence>
<dbReference type="EMBL" id="BPLR01008207">
    <property type="protein sequence ID" value="GIY22869.1"/>
    <property type="molecule type" value="Genomic_DNA"/>
</dbReference>